<name>A0A2V4Y2U3_9FLAO</name>
<dbReference type="EMBL" id="QJTD01000001">
    <property type="protein sequence ID" value="PYE83194.1"/>
    <property type="molecule type" value="Genomic_DNA"/>
</dbReference>
<proteinExistence type="predicted"/>
<keyword evidence="2" id="KW-1185">Reference proteome</keyword>
<protein>
    <submittedName>
        <fullName evidence="1">Uncharacterized protein</fullName>
    </submittedName>
</protein>
<evidence type="ECO:0000313" key="1">
    <source>
        <dbReference type="EMBL" id="PYE83194.1"/>
    </source>
</evidence>
<gene>
    <name evidence="1" type="ORF">DFQ11_101625</name>
</gene>
<comment type="caution">
    <text evidence="1">The sequence shown here is derived from an EMBL/GenBank/DDBJ whole genome shotgun (WGS) entry which is preliminary data.</text>
</comment>
<accession>A0A2V4Y2U3</accession>
<evidence type="ECO:0000313" key="2">
    <source>
        <dbReference type="Proteomes" id="UP000248054"/>
    </source>
</evidence>
<dbReference type="AlphaFoldDB" id="A0A2V4Y2U3"/>
<organism evidence="1 2">
    <name type="scientific">Winogradskyella epiphytica</name>
    <dbReference type="NCBI Taxonomy" id="262005"/>
    <lineage>
        <taxon>Bacteria</taxon>
        <taxon>Pseudomonadati</taxon>
        <taxon>Bacteroidota</taxon>
        <taxon>Flavobacteriia</taxon>
        <taxon>Flavobacteriales</taxon>
        <taxon>Flavobacteriaceae</taxon>
        <taxon>Winogradskyella</taxon>
    </lineage>
</organism>
<sequence>MIMSLSFSQIGRTYPDGHGNRVFFPFSDISFADEVVSFKVGNPAPIDGVGPENVIGIPDYDDAKSNNYCTLGYGGELIVKFTDNVLYDIEGPDLFILEIGPLTEPVDVFISQDSDDWVSVGRTGGGFSSIDIAEYVEKTDVFRYVKVIDIKGKKSGKWPGADIDAIGAIGSSVNFQLNASVSFDTGKSTLKETSKELTDMAEKTGFL</sequence>
<reference evidence="1 2" key="1">
    <citation type="submission" date="2018-06" db="EMBL/GenBank/DDBJ databases">
        <title>Genomic Encyclopedia of Type Strains, Phase III (KMG-III): the genomes of soil and plant-associated and newly described type strains.</title>
        <authorList>
            <person name="Whitman W."/>
        </authorList>
    </citation>
    <scope>NUCLEOTIDE SEQUENCE [LARGE SCALE GENOMIC DNA]</scope>
    <source>
        <strain evidence="1 2">CECT 7945</strain>
    </source>
</reference>
<dbReference type="Proteomes" id="UP000248054">
    <property type="component" value="Unassembled WGS sequence"/>
</dbReference>